<keyword evidence="3" id="KW-1185">Reference proteome</keyword>
<evidence type="ECO:0008006" key="4">
    <source>
        <dbReference type="Google" id="ProtNLM"/>
    </source>
</evidence>
<reference evidence="2 3" key="1">
    <citation type="submission" date="2021-03" db="EMBL/GenBank/DDBJ databases">
        <title>Caproiciproducens sp. nov. isolated from feces of cow.</title>
        <authorList>
            <person name="Choi J.-Y."/>
        </authorList>
    </citation>
    <scope>NUCLEOTIDE SEQUENCE [LARGE SCALE GENOMIC DNA]</scope>
    <source>
        <strain evidence="2 3">AGMB10547</strain>
    </source>
</reference>
<dbReference type="EMBL" id="JAGFNZ010000001">
    <property type="protein sequence ID" value="MBW7571557.1"/>
    <property type="molecule type" value="Genomic_DNA"/>
</dbReference>
<evidence type="ECO:0000313" key="2">
    <source>
        <dbReference type="EMBL" id="MBW7571557.1"/>
    </source>
</evidence>
<dbReference type="InterPro" id="IPR012902">
    <property type="entry name" value="N_methyl_site"/>
</dbReference>
<name>A0ABS7DJT0_9FIRM</name>
<evidence type="ECO:0000256" key="1">
    <source>
        <dbReference type="SAM" id="Phobius"/>
    </source>
</evidence>
<dbReference type="Proteomes" id="UP000719942">
    <property type="component" value="Unassembled WGS sequence"/>
</dbReference>
<keyword evidence="1" id="KW-0472">Membrane</keyword>
<dbReference type="PROSITE" id="PS00409">
    <property type="entry name" value="PROKAR_NTER_METHYL"/>
    <property type="match status" value="1"/>
</dbReference>
<dbReference type="RefSeq" id="WP_219963961.1">
    <property type="nucleotide sequence ID" value="NZ_JAGFNZ010000001.1"/>
</dbReference>
<organism evidence="2 3">
    <name type="scientific">Caproiciproducens faecalis</name>
    <dbReference type="NCBI Taxonomy" id="2820301"/>
    <lineage>
        <taxon>Bacteria</taxon>
        <taxon>Bacillati</taxon>
        <taxon>Bacillota</taxon>
        <taxon>Clostridia</taxon>
        <taxon>Eubacteriales</taxon>
        <taxon>Acutalibacteraceae</taxon>
        <taxon>Caproiciproducens</taxon>
    </lineage>
</organism>
<comment type="caution">
    <text evidence="2">The sequence shown here is derived from an EMBL/GenBank/DDBJ whole genome shotgun (WGS) entry which is preliminary data.</text>
</comment>
<protein>
    <recommendedName>
        <fullName evidence="4">Prepilin-type N-terminal cleavage/methylation domain-containing protein</fullName>
    </recommendedName>
</protein>
<sequence>MKKLHEKKGMTLVELIIAVAFTAIVIAAACAVLFLGGNFFKSGTVSAANQQRASLAETYIQRYASTAFKLSSSKEMDVGGVAFTLSDNVLRVTKQTVEGGTASSEEVASIEGIGRVEFQLEGTVLSYKIISQDGTYTLSGGTVLNNFISGDAASLTGSSGDCLFMDLTAPVSSE</sequence>
<gene>
    <name evidence="2" type="ORF">J5W02_01915</name>
</gene>
<evidence type="ECO:0000313" key="3">
    <source>
        <dbReference type="Proteomes" id="UP000719942"/>
    </source>
</evidence>
<keyword evidence="1" id="KW-1133">Transmembrane helix</keyword>
<keyword evidence="1" id="KW-0812">Transmembrane</keyword>
<accession>A0ABS7DJT0</accession>
<dbReference type="PROSITE" id="PS51257">
    <property type="entry name" value="PROKAR_LIPOPROTEIN"/>
    <property type="match status" value="1"/>
</dbReference>
<proteinExistence type="predicted"/>
<feature type="transmembrane region" description="Helical" evidence="1">
    <location>
        <begin position="12"/>
        <end position="36"/>
    </location>
</feature>